<organism evidence="1 2">
    <name type="scientific">Ktedonobacter robiniae</name>
    <dbReference type="NCBI Taxonomy" id="2778365"/>
    <lineage>
        <taxon>Bacteria</taxon>
        <taxon>Bacillati</taxon>
        <taxon>Chloroflexota</taxon>
        <taxon>Ktedonobacteria</taxon>
        <taxon>Ktedonobacterales</taxon>
        <taxon>Ktedonobacteraceae</taxon>
        <taxon>Ktedonobacter</taxon>
    </lineage>
</organism>
<dbReference type="RefSeq" id="WP_201370256.1">
    <property type="nucleotide sequence ID" value="NZ_BNJG01000001.1"/>
</dbReference>
<protein>
    <recommendedName>
        <fullName evidence="3">Prenyltransferase</fullName>
    </recommendedName>
</protein>
<accession>A0ABQ3UM16</accession>
<evidence type="ECO:0000313" key="2">
    <source>
        <dbReference type="Proteomes" id="UP000654345"/>
    </source>
</evidence>
<evidence type="ECO:0008006" key="3">
    <source>
        <dbReference type="Google" id="ProtNLM"/>
    </source>
</evidence>
<evidence type="ECO:0000313" key="1">
    <source>
        <dbReference type="EMBL" id="GHO53425.1"/>
    </source>
</evidence>
<name>A0ABQ3UM16_9CHLR</name>
<proteinExistence type="predicted"/>
<dbReference type="SUPFAM" id="SSF48239">
    <property type="entry name" value="Terpenoid cyclases/Protein prenyltransferases"/>
    <property type="match status" value="1"/>
</dbReference>
<gene>
    <name evidence="1" type="ORF">KSB_19000</name>
</gene>
<dbReference type="EMBL" id="BNJG01000001">
    <property type="protein sequence ID" value="GHO53425.1"/>
    <property type="molecule type" value="Genomic_DNA"/>
</dbReference>
<dbReference type="Proteomes" id="UP000654345">
    <property type="component" value="Unassembled WGS sequence"/>
</dbReference>
<comment type="caution">
    <text evidence="1">The sequence shown here is derived from an EMBL/GenBank/DDBJ whole genome shotgun (WGS) entry which is preliminary data.</text>
</comment>
<keyword evidence="2" id="KW-1185">Reference proteome</keyword>
<dbReference type="InterPro" id="IPR008930">
    <property type="entry name" value="Terpenoid_cyclase/PrenylTrfase"/>
</dbReference>
<sequence>MNRSQRLAKAQEFTWLHARLLERNLFAYLFANGGKEPVLAALHAYQNEDGGFGNALEPDKRCPTSQPQDVEFALHILDAINAMDDRMVTRACDYLATITTSEGGVPFALPSVNAYPHAPWWTVGENPPASLNPTAALVGLLLKHGVQHPWIETASAFCWREIEALDSTEFHTLMPVITFLEYTPDRGRAEHELQRIATRLAQPGVIELDPHAQGYVQKPLDWAPNPHSFCRRLFTNDIIEKHLAAFAERQREDGGWPIAWDPISSTVESEWRGRVTIEALRTLDAYENVSSH</sequence>
<reference evidence="1 2" key="1">
    <citation type="journal article" date="2021" name="Int. J. Syst. Evol. Microbiol.">
        <title>Reticulibacter mediterranei gen. nov., sp. nov., within the new family Reticulibacteraceae fam. nov., and Ktedonospora formicarum gen. nov., sp. nov., Ktedonobacter robiniae sp. nov., Dictyobacter formicarum sp. nov. and Dictyobacter arantiisoli sp. nov., belonging to the class Ktedonobacteria.</title>
        <authorList>
            <person name="Yabe S."/>
            <person name="Zheng Y."/>
            <person name="Wang C.M."/>
            <person name="Sakai Y."/>
            <person name="Abe K."/>
            <person name="Yokota A."/>
            <person name="Donadio S."/>
            <person name="Cavaletti L."/>
            <person name="Monciardini P."/>
        </authorList>
    </citation>
    <scope>NUCLEOTIDE SEQUENCE [LARGE SCALE GENOMIC DNA]</scope>
    <source>
        <strain evidence="1 2">SOSP1-30</strain>
    </source>
</reference>
<dbReference type="Gene3D" id="1.50.10.20">
    <property type="match status" value="1"/>
</dbReference>